<dbReference type="InterPro" id="IPR006129">
    <property type="entry name" value="AdhesinB"/>
</dbReference>
<dbReference type="GO" id="GO:0030001">
    <property type="term" value="P:metal ion transport"/>
    <property type="evidence" value="ECO:0007669"/>
    <property type="project" value="InterPro"/>
</dbReference>
<evidence type="ECO:0000256" key="1">
    <source>
        <dbReference type="ARBA" id="ARBA00011028"/>
    </source>
</evidence>
<dbReference type="Gene3D" id="3.40.50.1980">
    <property type="entry name" value="Nitrogenase molybdenum iron protein domain"/>
    <property type="match status" value="2"/>
</dbReference>
<feature type="region of interest" description="Disordered" evidence="5">
    <location>
        <begin position="131"/>
        <end position="150"/>
    </location>
</feature>
<dbReference type="GO" id="GO:0046872">
    <property type="term" value="F:metal ion binding"/>
    <property type="evidence" value="ECO:0007669"/>
    <property type="project" value="InterPro"/>
</dbReference>
<organism evidence="6">
    <name type="scientific">bioreactor metagenome</name>
    <dbReference type="NCBI Taxonomy" id="1076179"/>
    <lineage>
        <taxon>unclassified sequences</taxon>
        <taxon>metagenomes</taxon>
        <taxon>ecological metagenomes</taxon>
    </lineage>
</organism>
<comment type="similarity">
    <text evidence="1">Belongs to the bacterial solute-binding protein 9 family.</text>
</comment>
<gene>
    <name evidence="6" type="primary">znuA_18</name>
    <name evidence="6" type="ORF">SDC9_74316</name>
</gene>
<dbReference type="PANTHER" id="PTHR42953">
    <property type="entry name" value="HIGH-AFFINITY ZINC UPTAKE SYSTEM PROTEIN ZNUA-RELATED"/>
    <property type="match status" value="1"/>
</dbReference>
<dbReference type="GO" id="GO:0007155">
    <property type="term" value="P:cell adhesion"/>
    <property type="evidence" value="ECO:0007669"/>
    <property type="project" value="InterPro"/>
</dbReference>
<dbReference type="InterPro" id="IPR006128">
    <property type="entry name" value="Lipoprotein_PsaA-like"/>
</dbReference>
<sequence length="322" mass="35036">MMLNRLKMTGILSAAAFFLVGCGANESSETGISEDGIKVVTTFYPMYDFAKNVVGDNGEVSVLLDAGQESHGYEPTPQDIAAIAEADVFIYNSDEMETWVPSVLESIGSSDVIVVEAAENIALFEMVEDAAAEEEHDEEEGHEEGEDAHNVDPHVWLDPVYAQEEVDAILSGVLEADEANKESYEANAAVFNEKLAKLDASYQTAFETAENRTFVVQHAAFGYIARRYELTEVAVSDVSSDAEPNPAKLAELQRFMIDNQITTVYYSDSASSKTAQTLAEATGAALEVLSPLEGITDEDQEAGKDYLSVMEENLEALKKVIQ</sequence>
<evidence type="ECO:0000256" key="4">
    <source>
        <dbReference type="SAM" id="Coils"/>
    </source>
</evidence>
<dbReference type="Pfam" id="PF01297">
    <property type="entry name" value="ZnuA"/>
    <property type="match status" value="1"/>
</dbReference>
<dbReference type="PROSITE" id="PS51257">
    <property type="entry name" value="PROKAR_LIPOPROTEIN"/>
    <property type="match status" value="1"/>
</dbReference>
<evidence type="ECO:0000256" key="3">
    <source>
        <dbReference type="ARBA" id="ARBA00022729"/>
    </source>
</evidence>
<dbReference type="InterPro" id="IPR050492">
    <property type="entry name" value="Bact_metal-bind_prot9"/>
</dbReference>
<feature type="compositionally biased region" description="Acidic residues" evidence="5">
    <location>
        <begin position="131"/>
        <end position="146"/>
    </location>
</feature>
<evidence type="ECO:0000313" key="6">
    <source>
        <dbReference type="EMBL" id="MPM27802.1"/>
    </source>
</evidence>
<feature type="coiled-coil region" evidence="4">
    <location>
        <begin position="174"/>
        <end position="201"/>
    </location>
</feature>
<protein>
    <submittedName>
        <fullName evidence="6">High-affinity zinc uptake system binding-protein ZnuA</fullName>
    </submittedName>
</protein>
<accession>A0A644YGR4</accession>
<evidence type="ECO:0000256" key="5">
    <source>
        <dbReference type="SAM" id="MobiDB-lite"/>
    </source>
</evidence>
<reference evidence="6" key="1">
    <citation type="submission" date="2019-08" db="EMBL/GenBank/DDBJ databases">
        <authorList>
            <person name="Kucharzyk K."/>
            <person name="Murdoch R.W."/>
            <person name="Higgins S."/>
            <person name="Loffler F."/>
        </authorList>
    </citation>
    <scope>NUCLEOTIDE SEQUENCE</scope>
</reference>
<dbReference type="PRINTS" id="PR00691">
    <property type="entry name" value="ADHESINB"/>
</dbReference>
<dbReference type="SUPFAM" id="SSF53807">
    <property type="entry name" value="Helical backbone' metal receptor"/>
    <property type="match status" value="1"/>
</dbReference>
<keyword evidence="4" id="KW-0175">Coiled coil</keyword>
<dbReference type="AlphaFoldDB" id="A0A644YGR4"/>
<keyword evidence="2" id="KW-0813">Transport</keyword>
<proteinExistence type="inferred from homology"/>
<name>A0A644YGR4_9ZZZZ</name>
<keyword evidence="3" id="KW-0732">Signal</keyword>
<dbReference type="PANTHER" id="PTHR42953:SF3">
    <property type="entry name" value="HIGH-AFFINITY ZINC UPTAKE SYSTEM PROTEIN ZNUA"/>
    <property type="match status" value="1"/>
</dbReference>
<dbReference type="EMBL" id="VSSQ01005091">
    <property type="protein sequence ID" value="MPM27802.1"/>
    <property type="molecule type" value="Genomic_DNA"/>
</dbReference>
<dbReference type="PRINTS" id="PR00690">
    <property type="entry name" value="ADHESNFAMILY"/>
</dbReference>
<dbReference type="InterPro" id="IPR006127">
    <property type="entry name" value="ZnuA-like"/>
</dbReference>
<comment type="caution">
    <text evidence="6">The sequence shown here is derived from an EMBL/GenBank/DDBJ whole genome shotgun (WGS) entry which is preliminary data.</text>
</comment>
<evidence type="ECO:0000256" key="2">
    <source>
        <dbReference type="ARBA" id="ARBA00022448"/>
    </source>
</evidence>